<dbReference type="EMBL" id="JAAAMJ010000001">
    <property type="protein sequence ID" value="NDV85192.1"/>
    <property type="molecule type" value="Genomic_DNA"/>
</dbReference>
<evidence type="ECO:0000256" key="1">
    <source>
        <dbReference type="SAM" id="SignalP"/>
    </source>
</evidence>
<protein>
    <recommendedName>
        <fullName evidence="2">PRC-barrel domain-containing protein</fullName>
    </recommendedName>
</protein>
<dbReference type="InterPro" id="IPR027275">
    <property type="entry name" value="PRC-brl_dom"/>
</dbReference>
<evidence type="ECO:0000313" key="3">
    <source>
        <dbReference type="EMBL" id="NDV85192.1"/>
    </source>
</evidence>
<keyword evidence="1" id="KW-0732">Signal</keyword>
<comment type="caution">
    <text evidence="3">The sequence shown here is derived from an EMBL/GenBank/DDBJ whole genome shotgun (WGS) entry which is preliminary data.</text>
</comment>
<dbReference type="RefSeq" id="WP_163041948.1">
    <property type="nucleotide sequence ID" value="NZ_JAAAMJ010000001.1"/>
</dbReference>
<dbReference type="InterPro" id="IPR011033">
    <property type="entry name" value="PRC_barrel-like_sf"/>
</dbReference>
<feature type="domain" description="PRC-barrel" evidence="2">
    <location>
        <begin position="46"/>
        <end position="98"/>
    </location>
</feature>
<organism evidence="3 4">
    <name type="scientific">Aurantimonas aggregata</name>
    <dbReference type="NCBI Taxonomy" id="2047720"/>
    <lineage>
        <taxon>Bacteria</taxon>
        <taxon>Pseudomonadati</taxon>
        <taxon>Pseudomonadota</taxon>
        <taxon>Alphaproteobacteria</taxon>
        <taxon>Hyphomicrobiales</taxon>
        <taxon>Aurantimonadaceae</taxon>
        <taxon>Aurantimonas</taxon>
    </lineage>
</organism>
<feature type="chain" id="PRO_5027103758" description="PRC-barrel domain-containing protein" evidence="1">
    <location>
        <begin position="26"/>
        <end position="123"/>
    </location>
</feature>
<dbReference type="Pfam" id="PF05239">
    <property type="entry name" value="PRC"/>
    <property type="match status" value="1"/>
</dbReference>
<dbReference type="Gene3D" id="2.30.30.240">
    <property type="entry name" value="PRC-barrel domain"/>
    <property type="match status" value="1"/>
</dbReference>
<gene>
    <name evidence="3" type="ORF">GTW51_00580</name>
</gene>
<feature type="signal peptide" evidence="1">
    <location>
        <begin position="1"/>
        <end position="25"/>
    </location>
</feature>
<reference evidence="3 4" key="1">
    <citation type="submission" date="2020-01" db="EMBL/GenBank/DDBJ databases">
        <title>Genomes of bacteria type strains.</title>
        <authorList>
            <person name="Chen J."/>
            <person name="Zhu S."/>
            <person name="Chen J."/>
        </authorList>
    </citation>
    <scope>NUCLEOTIDE SEQUENCE [LARGE SCALE GENOMIC DNA]</scope>
    <source>
        <strain evidence="3 4">KCTC 52919</strain>
    </source>
</reference>
<accession>A0A6L9MCI8</accession>
<proteinExistence type="predicted"/>
<keyword evidence="4" id="KW-1185">Reference proteome</keyword>
<evidence type="ECO:0000313" key="4">
    <source>
        <dbReference type="Proteomes" id="UP000476332"/>
    </source>
</evidence>
<dbReference type="AlphaFoldDB" id="A0A6L9MCI8"/>
<evidence type="ECO:0000259" key="2">
    <source>
        <dbReference type="Pfam" id="PF05239"/>
    </source>
</evidence>
<name>A0A6L9MCI8_9HYPH</name>
<dbReference type="Proteomes" id="UP000476332">
    <property type="component" value="Unassembled WGS sequence"/>
</dbReference>
<sequence>MTAFTTKTFHVALLSAGLFAGTAFAQTAGLVDVDDSVMVPPFNVTVDDLDDMDVYDAAGTEIGEIEEVVGTDANTPTAFVVDFDGEGYGDEERVIGLENFAMDGARMTLSLDAAGVATMPMDD</sequence>
<dbReference type="SUPFAM" id="SSF50346">
    <property type="entry name" value="PRC-barrel domain"/>
    <property type="match status" value="1"/>
</dbReference>